<evidence type="ECO:0000313" key="2">
    <source>
        <dbReference type="Proteomes" id="UP000259950"/>
    </source>
</evidence>
<evidence type="ECO:0000313" key="1">
    <source>
        <dbReference type="EMBL" id="AXN58433.1"/>
    </source>
</evidence>
<dbReference type="GeneID" id="65115491"/>
<dbReference type="KEGG" id="vg:65115491"/>
<dbReference type="RefSeq" id="YP_010097824.1">
    <property type="nucleotide sequence ID" value="NC_055761.1"/>
</dbReference>
<keyword evidence="2" id="KW-1185">Reference proteome</keyword>
<proteinExistence type="predicted"/>
<dbReference type="Proteomes" id="UP000259950">
    <property type="component" value="Segment"/>
</dbReference>
<protein>
    <submittedName>
        <fullName evidence="1">Uncharacterized protein</fullName>
    </submittedName>
</protein>
<dbReference type="EMBL" id="MH629685">
    <property type="protein sequence ID" value="AXN58433.1"/>
    <property type="molecule type" value="Genomic_DNA"/>
</dbReference>
<accession>A0A346FKC8</accession>
<reference evidence="1" key="1">
    <citation type="submission" date="2018-07" db="EMBL/GenBank/DDBJ databases">
        <title>Complete genome sequence of the cyanophage S-PRM1 isolated from Singapore coastal waters.</title>
        <authorList>
            <person name="Chenard C."/>
            <person name="Kolundzija S."/>
            <person name="Lauro F.M."/>
        </authorList>
    </citation>
    <scope>NUCLEOTIDE SEQUENCE [LARGE SCALE GENOMIC DNA]</scope>
</reference>
<name>A0A346FKC8_9CAUD</name>
<organism evidence="1">
    <name type="scientific">Synechococcus virus S-PRM1</name>
    <dbReference type="NCBI Taxonomy" id="2100130"/>
    <lineage>
        <taxon>Viruses</taxon>
        <taxon>Duplodnaviria</taxon>
        <taxon>Heunggongvirae</taxon>
        <taxon>Uroviricota</taxon>
        <taxon>Caudoviricetes</taxon>
        <taxon>Pantevenvirales</taxon>
        <taxon>Kyanoviridae</taxon>
        <taxon>Makelovirus</taxon>
        <taxon>Makelovirus prm1</taxon>
    </lineage>
</organism>
<sequence>MEEVNLTNVQVEEFKQKYGITVIATNCNRSVADDRSLPVDSYILTLEHEDETWQDIVKGVKVKIFDAYYDTFGHCIKSMEYTKGTISAKLWGNTLKSKEKKKK</sequence>